<keyword evidence="3" id="KW-1185">Reference proteome</keyword>
<dbReference type="PANTHER" id="PTHR43038:SF3">
    <property type="entry name" value="ABC TRANSPORTER G FAMILY MEMBER 20 ISOFORM X1"/>
    <property type="match status" value="1"/>
</dbReference>
<evidence type="ECO:0000313" key="3">
    <source>
        <dbReference type="Proteomes" id="UP000030023"/>
    </source>
</evidence>
<accession>A0ABR4XPN8</accession>
<dbReference type="Gene3D" id="3.40.50.300">
    <property type="entry name" value="P-loop containing nucleotide triphosphate hydrolases"/>
    <property type="match status" value="1"/>
</dbReference>
<proteinExistence type="predicted"/>
<evidence type="ECO:0000259" key="1">
    <source>
        <dbReference type="Pfam" id="PF00005"/>
    </source>
</evidence>
<gene>
    <name evidence="2" type="ORF">Q757_07935</name>
</gene>
<feature type="domain" description="ABC transporter" evidence="1">
    <location>
        <begin position="20"/>
        <end position="95"/>
    </location>
</feature>
<dbReference type="Proteomes" id="UP000030023">
    <property type="component" value="Unassembled WGS sequence"/>
</dbReference>
<evidence type="ECO:0000313" key="2">
    <source>
        <dbReference type="EMBL" id="KGO27441.1"/>
    </source>
</evidence>
<dbReference type="InterPro" id="IPR003439">
    <property type="entry name" value="ABC_transporter-like_ATP-bd"/>
</dbReference>
<dbReference type="InterPro" id="IPR027417">
    <property type="entry name" value="P-loop_NTPase"/>
</dbReference>
<dbReference type="SUPFAM" id="SSF52540">
    <property type="entry name" value="P-loop containing nucleoside triphosphate hydrolases"/>
    <property type="match status" value="1"/>
</dbReference>
<dbReference type="EMBL" id="AXCV01000427">
    <property type="protein sequence ID" value="KGO27441.1"/>
    <property type="molecule type" value="Genomic_DNA"/>
</dbReference>
<dbReference type="PANTHER" id="PTHR43038">
    <property type="entry name" value="ATP-BINDING CASSETTE, SUB-FAMILY H, MEMBER 1"/>
    <property type="match status" value="1"/>
</dbReference>
<organism evidence="2 3">
    <name type="scientific">Oenococcus alcoholitolerans</name>
    <dbReference type="NCBI Taxonomy" id="931074"/>
    <lineage>
        <taxon>Bacteria</taxon>
        <taxon>Bacillati</taxon>
        <taxon>Bacillota</taxon>
        <taxon>Bacilli</taxon>
        <taxon>Lactobacillales</taxon>
        <taxon>Lactobacillaceae</taxon>
        <taxon>Oenococcus</taxon>
    </lineage>
</organism>
<name>A0ABR4XPN8_9LACO</name>
<sequence>MVDAVAVEHLSKSFSQRQVLKDLSFKIPQGQTVGLIGPSGTGKTTLIAALLGMIKIDQGKIKLLGQTIPDRKIFSKIGYMAQSDALYLNLTAFDNLVVFR</sequence>
<dbReference type="Pfam" id="PF00005">
    <property type="entry name" value="ABC_tran"/>
    <property type="match status" value="1"/>
</dbReference>
<comment type="caution">
    <text evidence="2">The sequence shown here is derived from an EMBL/GenBank/DDBJ whole genome shotgun (WGS) entry which is preliminary data.</text>
</comment>
<protein>
    <recommendedName>
        <fullName evidence="1">ABC transporter domain-containing protein</fullName>
    </recommendedName>
</protein>
<reference evidence="2 3" key="1">
    <citation type="journal article" date="2014" name="Antonie Van Leeuwenhoek">
        <title>Oenococcus alcoholitolerans sp. nov., a lactic acid bacteria isolated from cachaca and ethanol fermentation processes.</title>
        <authorList>
            <person name="Badotti F."/>
            <person name="Moreira A.P."/>
            <person name="Tonon L.A."/>
            <person name="de Lucena B.T."/>
            <person name="Gomes Fde C."/>
            <person name="Kruger R."/>
            <person name="Thompson C.C."/>
            <person name="de Morais M.A.Jr."/>
            <person name="Rosa C.A."/>
            <person name="Thompson F.L."/>
        </authorList>
    </citation>
    <scope>NUCLEOTIDE SEQUENCE [LARGE SCALE GENOMIC DNA]</scope>
    <source>
        <strain evidence="2 3">UFRJ-M7.2.18</strain>
    </source>
</reference>